<evidence type="ECO:0008006" key="2">
    <source>
        <dbReference type="Google" id="ProtNLM"/>
    </source>
</evidence>
<accession>A0A3B1C3D4</accession>
<proteinExistence type="predicted"/>
<dbReference type="InterPro" id="IPR041881">
    <property type="entry name" value="PqqD_sf"/>
</dbReference>
<evidence type="ECO:0000313" key="1">
    <source>
        <dbReference type="EMBL" id="VAX18534.1"/>
    </source>
</evidence>
<organism evidence="1">
    <name type="scientific">hydrothermal vent metagenome</name>
    <dbReference type="NCBI Taxonomy" id="652676"/>
    <lineage>
        <taxon>unclassified sequences</taxon>
        <taxon>metagenomes</taxon>
        <taxon>ecological metagenomes</taxon>
    </lineage>
</organism>
<sequence length="84" mass="9616">MENYKMLNNVAVSESGFLFLPSTGESFTLNEIGRMILEYLKEGNSSNEIIEKIAGEYDVEETVAERDFNDFINQLKNFRIVDAI</sequence>
<name>A0A3B1C3D4_9ZZZZ</name>
<dbReference type="InterPro" id="IPR008792">
    <property type="entry name" value="PQQD"/>
</dbReference>
<gene>
    <name evidence="1" type="ORF">MNBD_IGNAVI01-1850</name>
</gene>
<reference evidence="1" key="1">
    <citation type="submission" date="2018-06" db="EMBL/GenBank/DDBJ databases">
        <authorList>
            <person name="Zhirakovskaya E."/>
        </authorList>
    </citation>
    <scope>NUCLEOTIDE SEQUENCE</scope>
</reference>
<dbReference type="Pfam" id="PF05402">
    <property type="entry name" value="PqqD"/>
    <property type="match status" value="1"/>
</dbReference>
<protein>
    <recommendedName>
        <fullName evidence="2">HPr-rel-A system PqqD family protein</fullName>
    </recommendedName>
</protein>
<dbReference type="EMBL" id="UOGD01000105">
    <property type="protein sequence ID" value="VAX18534.1"/>
    <property type="molecule type" value="Genomic_DNA"/>
</dbReference>
<dbReference type="Gene3D" id="1.10.10.1150">
    <property type="entry name" value="Coenzyme PQQ synthesis protein D (PqqD)"/>
    <property type="match status" value="1"/>
</dbReference>
<dbReference type="AlphaFoldDB" id="A0A3B1C3D4"/>